<feature type="region of interest" description="Disordered" evidence="1">
    <location>
        <begin position="16"/>
        <end position="37"/>
    </location>
</feature>
<dbReference type="GO" id="GO:0005525">
    <property type="term" value="F:GTP binding"/>
    <property type="evidence" value="ECO:0007669"/>
    <property type="project" value="InterPro"/>
</dbReference>
<name>A0A6A4I5R4_9AGAR</name>
<dbReference type="AlphaFoldDB" id="A0A6A4I5R4"/>
<keyword evidence="4" id="KW-1185">Reference proteome</keyword>
<protein>
    <recommendedName>
        <fullName evidence="2">G domain-containing protein</fullName>
    </recommendedName>
</protein>
<gene>
    <name evidence="3" type="ORF">BT96DRAFT_934633</name>
</gene>
<dbReference type="Gene3D" id="3.40.50.300">
    <property type="entry name" value="P-loop containing nucleotide triphosphate hydrolases"/>
    <property type="match status" value="1"/>
</dbReference>
<dbReference type="Proteomes" id="UP000799118">
    <property type="component" value="Unassembled WGS sequence"/>
</dbReference>
<organism evidence="3 4">
    <name type="scientific">Gymnopus androsaceus JB14</name>
    <dbReference type="NCBI Taxonomy" id="1447944"/>
    <lineage>
        <taxon>Eukaryota</taxon>
        <taxon>Fungi</taxon>
        <taxon>Dikarya</taxon>
        <taxon>Basidiomycota</taxon>
        <taxon>Agaricomycotina</taxon>
        <taxon>Agaricomycetes</taxon>
        <taxon>Agaricomycetidae</taxon>
        <taxon>Agaricales</taxon>
        <taxon>Marasmiineae</taxon>
        <taxon>Omphalotaceae</taxon>
        <taxon>Gymnopus</taxon>
    </lineage>
</organism>
<dbReference type="InterPro" id="IPR027417">
    <property type="entry name" value="P-loop_NTPase"/>
</dbReference>
<evidence type="ECO:0000313" key="3">
    <source>
        <dbReference type="EMBL" id="KAE9405896.1"/>
    </source>
</evidence>
<dbReference type="CDD" id="cd00882">
    <property type="entry name" value="Ras_like_GTPase"/>
    <property type="match status" value="1"/>
</dbReference>
<evidence type="ECO:0000259" key="2">
    <source>
        <dbReference type="Pfam" id="PF01926"/>
    </source>
</evidence>
<feature type="domain" description="G" evidence="2">
    <location>
        <begin position="46"/>
        <end position="138"/>
    </location>
</feature>
<dbReference type="Pfam" id="PF01926">
    <property type="entry name" value="MMR_HSR1"/>
    <property type="match status" value="1"/>
</dbReference>
<reference evidence="3" key="1">
    <citation type="journal article" date="2019" name="Environ. Microbiol.">
        <title>Fungal ecological strategies reflected in gene transcription - a case study of two litter decomposers.</title>
        <authorList>
            <person name="Barbi F."/>
            <person name="Kohler A."/>
            <person name="Barry K."/>
            <person name="Baskaran P."/>
            <person name="Daum C."/>
            <person name="Fauchery L."/>
            <person name="Ihrmark K."/>
            <person name="Kuo A."/>
            <person name="LaButti K."/>
            <person name="Lipzen A."/>
            <person name="Morin E."/>
            <person name="Grigoriev I.V."/>
            <person name="Henrissat B."/>
            <person name="Lindahl B."/>
            <person name="Martin F."/>
        </authorList>
    </citation>
    <scope>NUCLEOTIDE SEQUENCE</scope>
    <source>
        <strain evidence="3">JB14</strain>
    </source>
</reference>
<accession>A0A6A4I5R4</accession>
<evidence type="ECO:0000313" key="4">
    <source>
        <dbReference type="Proteomes" id="UP000799118"/>
    </source>
</evidence>
<proteinExistence type="predicted"/>
<dbReference type="OrthoDB" id="8954335at2759"/>
<dbReference type="EMBL" id="ML769406">
    <property type="protein sequence ID" value="KAE9405896.1"/>
    <property type="molecule type" value="Genomic_DNA"/>
</dbReference>
<sequence>MLKVFRNHLTPPLARAPSPMIPPVHAQTPAAPAAPGIPPGPPPLNVIFFGSTGCGKSSIVNMLLDREMAPMSSGAVGCTFDNNAYSVTIEKKEYQLFDTTGLDEGTAGTVVSKDAILKLYQLLRSLQDGVTLLVYCMRGPRITETLERNYSIFHDGFCRGKVPIVIVITGLEDHEPDMDSWWTKNKEAFDKYKMNVAGHACITATRGKRTKNGEPEFRNDEEYNKSREVLRDLIVETCMKAKPWKLESNDWFVTILKWLRRNLPNWLNQIVSPRLGGLFTVLKHFMPESEARDIAVRADM</sequence>
<feature type="compositionally biased region" description="Low complexity" evidence="1">
    <location>
        <begin position="23"/>
        <end position="34"/>
    </location>
</feature>
<dbReference type="InterPro" id="IPR006073">
    <property type="entry name" value="GTP-bd"/>
</dbReference>
<dbReference type="SUPFAM" id="SSF52540">
    <property type="entry name" value="P-loop containing nucleoside triphosphate hydrolases"/>
    <property type="match status" value="1"/>
</dbReference>
<evidence type="ECO:0000256" key="1">
    <source>
        <dbReference type="SAM" id="MobiDB-lite"/>
    </source>
</evidence>